<organism evidence="1">
    <name type="scientific">Arundo donax</name>
    <name type="common">Giant reed</name>
    <name type="synonym">Donax arundinaceus</name>
    <dbReference type="NCBI Taxonomy" id="35708"/>
    <lineage>
        <taxon>Eukaryota</taxon>
        <taxon>Viridiplantae</taxon>
        <taxon>Streptophyta</taxon>
        <taxon>Embryophyta</taxon>
        <taxon>Tracheophyta</taxon>
        <taxon>Spermatophyta</taxon>
        <taxon>Magnoliopsida</taxon>
        <taxon>Liliopsida</taxon>
        <taxon>Poales</taxon>
        <taxon>Poaceae</taxon>
        <taxon>PACMAD clade</taxon>
        <taxon>Arundinoideae</taxon>
        <taxon>Arundineae</taxon>
        <taxon>Arundo</taxon>
    </lineage>
</organism>
<dbReference type="AlphaFoldDB" id="A0A0A9H6A1"/>
<dbReference type="EMBL" id="GBRH01167510">
    <property type="protein sequence ID" value="JAE30386.1"/>
    <property type="molecule type" value="Transcribed_RNA"/>
</dbReference>
<evidence type="ECO:0000313" key="1">
    <source>
        <dbReference type="EMBL" id="JAE30386.1"/>
    </source>
</evidence>
<protein>
    <submittedName>
        <fullName evidence="1">Uncharacterized protein</fullName>
    </submittedName>
</protein>
<reference evidence="1" key="1">
    <citation type="submission" date="2014-09" db="EMBL/GenBank/DDBJ databases">
        <authorList>
            <person name="Magalhaes I.L.F."/>
            <person name="Oliveira U."/>
            <person name="Santos F.R."/>
            <person name="Vidigal T.H.D.A."/>
            <person name="Brescovit A.D."/>
            <person name="Santos A.J."/>
        </authorList>
    </citation>
    <scope>NUCLEOTIDE SEQUENCE</scope>
    <source>
        <tissue evidence="1">Shoot tissue taken approximately 20 cm above the soil surface</tissue>
    </source>
</reference>
<reference evidence="1" key="2">
    <citation type="journal article" date="2015" name="Data Brief">
        <title>Shoot transcriptome of the giant reed, Arundo donax.</title>
        <authorList>
            <person name="Barrero R.A."/>
            <person name="Guerrero F.D."/>
            <person name="Moolhuijzen P."/>
            <person name="Goolsby J.A."/>
            <person name="Tidwell J."/>
            <person name="Bellgard S.E."/>
            <person name="Bellgard M.I."/>
        </authorList>
    </citation>
    <scope>NUCLEOTIDE SEQUENCE</scope>
    <source>
        <tissue evidence="1">Shoot tissue taken approximately 20 cm above the soil surface</tissue>
    </source>
</reference>
<proteinExistence type="predicted"/>
<accession>A0A0A9H6A1</accession>
<name>A0A0A9H6A1_ARUDO</name>
<sequence>MPSVRSCLPAFCAYCIVDIYYSMLSNLHILY</sequence>